<proteinExistence type="predicted"/>
<dbReference type="PROSITE" id="PS01187">
    <property type="entry name" value="EGF_CA"/>
    <property type="match status" value="1"/>
</dbReference>
<evidence type="ECO:0000256" key="1">
    <source>
        <dbReference type="ARBA" id="ARBA00022536"/>
    </source>
</evidence>
<dbReference type="InterPro" id="IPR024731">
    <property type="entry name" value="NELL2-like_EGF"/>
</dbReference>
<evidence type="ECO:0000256" key="4">
    <source>
        <dbReference type="ARBA" id="ARBA00023157"/>
    </source>
</evidence>
<dbReference type="SMART" id="SM00181">
    <property type="entry name" value="EGF"/>
    <property type="match status" value="3"/>
</dbReference>
<protein>
    <submittedName>
        <fullName evidence="10">Uncharacterized protein</fullName>
    </submittedName>
</protein>
<organism evidence="10 11">
    <name type="scientific">Patiria miniata</name>
    <name type="common">Bat star</name>
    <name type="synonym">Asterina miniata</name>
    <dbReference type="NCBI Taxonomy" id="46514"/>
    <lineage>
        <taxon>Eukaryota</taxon>
        <taxon>Metazoa</taxon>
        <taxon>Echinodermata</taxon>
        <taxon>Eleutherozoa</taxon>
        <taxon>Asterozoa</taxon>
        <taxon>Asteroidea</taxon>
        <taxon>Valvatacea</taxon>
        <taxon>Valvatida</taxon>
        <taxon>Asterinidae</taxon>
        <taxon>Patiria</taxon>
    </lineage>
</organism>
<evidence type="ECO:0000256" key="3">
    <source>
        <dbReference type="ARBA" id="ARBA00022737"/>
    </source>
</evidence>
<dbReference type="Pfam" id="PF02494">
    <property type="entry name" value="HYR"/>
    <property type="match status" value="4"/>
</dbReference>
<dbReference type="PROSITE" id="PS00010">
    <property type="entry name" value="ASX_HYDROXYL"/>
    <property type="match status" value="1"/>
</dbReference>
<feature type="chain" id="PRO_5037390552" evidence="7">
    <location>
        <begin position="23"/>
        <end position="1682"/>
    </location>
</feature>
<dbReference type="PANTHER" id="PTHR24273">
    <property type="entry name" value="FI04643P-RELATED"/>
    <property type="match status" value="1"/>
</dbReference>
<dbReference type="OMA" id="NVGECSF"/>
<evidence type="ECO:0000259" key="9">
    <source>
        <dbReference type="PROSITE" id="PS50825"/>
    </source>
</evidence>
<keyword evidence="6" id="KW-0812">Transmembrane</keyword>
<comment type="caution">
    <text evidence="5">Lacks conserved residue(s) required for the propagation of feature annotation.</text>
</comment>
<keyword evidence="6" id="KW-1133">Transmembrane helix</keyword>
<dbReference type="InterPro" id="IPR000742">
    <property type="entry name" value="EGF"/>
</dbReference>
<evidence type="ECO:0000256" key="2">
    <source>
        <dbReference type="ARBA" id="ARBA00022729"/>
    </source>
</evidence>
<evidence type="ECO:0000256" key="5">
    <source>
        <dbReference type="PROSITE-ProRule" id="PRU00076"/>
    </source>
</evidence>
<accession>A0A914B7E4</accession>
<evidence type="ECO:0000256" key="6">
    <source>
        <dbReference type="SAM" id="Phobius"/>
    </source>
</evidence>
<dbReference type="RefSeq" id="XP_038071889.1">
    <property type="nucleotide sequence ID" value="XM_038215961.1"/>
</dbReference>
<dbReference type="EnsemblMetazoa" id="XM_038215961.1">
    <property type="protein sequence ID" value="XP_038071889.1"/>
    <property type="gene ID" value="LOC119740603"/>
</dbReference>
<dbReference type="FunFam" id="2.10.25.10:FF:000038">
    <property type="entry name" value="Fibrillin 2"/>
    <property type="match status" value="1"/>
</dbReference>
<dbReference type="PROSITE" id="PS50026">
    <property type="entry name" value="EGF_3"/>
    <property type="match status" value="1"/>
</dbReference>
<keyword evidence="3" id="KW-0677">Repeat</keyword>
<feature type="domain" description="HYR" evidence="9">
    <location>
        <begin position="998"/>
        <end position="1087"/>
    </location>
</feature>
<dbReference type="GO" id="GO:0005509">
    <property type="term" value="F:calcium ion binding"/>
    <property type="evidence" value="ECO:0007669"/>
    <property type="project" value="InterPro"/>
</dbReference>
<dbReference type="SUPFAM" id="SSF57196">
    <property type="entry name" value="EGF/Laminin"/>
    <property type="match status" value="1"/>
</dbReference>
<keyword evidence="1 5" id="KW-0245">EGF-like domain</keyword>
<feature type="domain" description="HYR" evidence="9">
    <location>
        <begin position="579"/>
        <end position="666"/>
    </location>
</feature>
<dbReference type="InterPro" id="IPR000152">
    <property type="entry name" value="EGF-type_Asp/Asn_hydroxyl_site"/>
</dbReference>
<sequence length="1682" mass="174247">MGLKRGLCAMMLLALCIMSVQGTAPTFVNDPCADEIITQPDEGMNDATVYWAIPLAKVGDTPAAVTCDRMPGEKYAGGNNDVTCTAKDVDTPADMTTCTFQVRVFPTFERACPADFPSATGDGVTFDEPLTNVDTDGTTKPTVTCDNPVTFPAGPTTVTCEATGTESRKVSCSFEVTIGTLPTFTDQGSCADSKIDTAPDAGENTATVTWTEPTASAGASITCDHSTPAVFKGGDTTVTCEAADNTESRLFISCSFDVKVYPTFETGCPDNMVVANGASPTFTTPAVNADSTGAAVTASCSPPSGGPGFTDDLANDVTCTAQDGTLTSQKATCTFKVTLGTTPVFTAEGSCAAPGTIDVLPDTGKMTATGITWVTPTAGVDVNCIPDPDTATFVGGETDVTCTIADASTPTLINTCTFKVRVFPQFAENSCGEDVIRSPDPNDYKATYAWINSAIKMDGAAATVACQQASGSKFGGGENDVTCTATQAANEVSTCKFKVTVWPKLDGAVADMTQAPDAGSNKVASVTWTPPSVTDPGGATVTVTCTPELGTSFVGGSTPVECYGEDPTSKLRAVNQFSVNIWPNMPDSQLVLDIKRAPDLGKNVATNVVWDTPTATDSDGDPLTATCTKASGSDFSGGAHDVECVATDPLGATFKATSQFKVEVWPNMPDSELVQDINRAPDQGKNVATNVEWVAPAVTGSNGDPVPVTCTPASGLEFIGGAHDVSCVATDPLGAPYKATNQFKVKVFPTFATVCVDFPPVAPETGTTTVVEYVKPIGAPDSTTTNAVVTCVPETGTAFLNDKETVVTCFAVDSDTEKFPTKATCSLKVTVGTAPTFVANKGCLAEKMTGPTAGKNVAEGVTWTTPEATQSDGEAATVTCEPPSGSDFNGGSTPVTCTAVDTRMPNLKTECSFNVYVFPTFDGTCDDQFATPTSGNTNVNYNVPVGALDSTNTRAAVTCNPASGSSFPDNVATEVKCEATDSDTSYEEKATCSFNVLVSAAPTFDNDPACPADEAVSPGATGFNKAVATWTDPPARQGDGTATALVTCDPPRGSTFGAGDTTVTCTAEDPRSSSLTTTCDFKVRVYPTFASGCEDIEVDKGATGTETTVDYVPPVGGTDSLGTNLVGISCDPNTGDAFPNDQATEVTCNATDVAPDTFPDATCTFKVKVGTAPTFNKGCPSNIVVAPDASGEAVVTWEKVTGGSPATVQCDHKSGDTFNETETLVICTATDAGSERTSQCTFKVILDSVAPVILCPPTPANADAVTGTNKAPVEWTDPTVGYDDGDQTRPVNVTCIPKSGSSFVYGKTAVYCSAIDFVGNVGECSFDVTVTGKACDPVCAGESDCMLDDVGAASCVCRDGYSSATNDGADCANVDECAAATSPCHENADCTDLTPSFTCACKEDFYGDGIFSCSPYQDEYPDIAVPVDKVFQVELSIADASGADCDPVTDKESDACVALVNTFKLFVTPSYSGLSNSFKEVVVDQSQIRKGSVIVPHTVSYDYGTATTEIRALQPQQFFADTVKKQVEAGRIGSLEMVPDFESVKDTTNFCTEEIKNAMQCNNKLSVYEDKTDDGCQLKCSSRCSTDAVYCNGGTCTHDNAAGEICSSCPDGKEGALCEEDSINIPLIVGLSVGLGGGGLLIIIGLIVYFMCCRNKEGKATVTAAGDEEGGHSNNALALDDR</sequence>
<keyword evidence="2 7" id="KW-0732">Signal</keyword>
<dbReference type="Gene3D" id="2.10.25.10">
    <property type="entry name" value="Laminin"/>
    <property type="match status" value="1"/>
</dbReference>
<evidence type="ECO:0000259" key="8">
    <source>
        <dbReference type="PROSITE" id="PS50026"/>
    </source>
</evidence>
<dbReference type="PROSITE" id="PS50825">
    <property type="entry name" value="HYR"/>
    <property type="match status" value="6"/>
</dbReference>
<evidence type="ECO:0000313" key="10">
    <source>
        <dbReference type="EnsemblMetazoa" id="XP_038071889.1"/>
    </source>
</evidence>
<dbReference type="Proteomes" id="UP000887568">
    <property type="component" value="Unplaced"/>
</dbReference>
<keyword evidence="4" id="KW-1015">Disulfide bond</keyword>
<dbReference type="InterPro" id="IPR003410">
    <property type="entry name" value="HYR_dom"/>
</dbReference>
<dbReference type="InterPro" id="IPR001881">
    <property type="entry name" value="EGF-like_Ca-bd_dom"/>
</dbReference>
<keyword evidence="11" id="KW-1185">Reference proteome</keyword>
<name>A0A914B7E4_PATMI</name>
<dbReference type="SMART" id="SM00179">
    <property type="entry name" value="EGF_CA"/>
    <property type="match status" value="1"/>
</dbReference>
<feature type="domain" description="HYR" evidence="9">
    <location>
        <begin position="20"/>
        <end position="106"/>
    </location>
</feature>
<feature type="domain" description="HYR" evidence="9">
    <location>
        <begin position="1246"/>
        <end position="1332"/>
    </location>
</feature>
<dbReference type="CDD" id="cd00054">
    <property type="entry name" value="EGF_CA"/>
    <property type="match status" value="1"/>
</dbReference>
<feature type="domain" description="HYR" evidence="9">
    <location>
        <begin position="178"/>
        <end position="262"/>
    </location>
</feature>
<dbReference type="PANTHER" id="PTHR24273:SF32">
    <property type="entry name" value="HYALIN"/>
    <property type="match status" value="1"/>
</dbReference>
<evidence type="ECO:0000313" key="11">
    <source>
        <dbReference type="Proteomes" id="UP000887568"/>
    </source>
</evidence>
<dbReference type="GeneID" id="119740603"/>
<feature type="transmembrane region" description="Helical" evidence="6">
    <location>
        <begin position="1627"/>
        <end position="1650"/>
    </location>
</feature>
<dbReference type="InterPro" id="IPR018097">
    <property type="entry name" value="EGF_Ca-bd_CS"/>
</dbReference>
<feature type="signal peptide" evidence="7">
    <location>
        <begin position="1"/>
        <end position="22"/>
    </location>
</feature>
<feature type="domain" description="HYR" evidence="9">
    <location>
        <begin position="831"/>
        <end position="919"/>
    </location>
</feature>
<evidence type="ECO:0000256" key="7">
    <source>
        <dbReference type="SAM" id="SignalP"/>
    </source>
</evidence>
<keyword evidence="6" id="KW-0472">Membrane</keyword>
<reference evidence="10" key="1">
    <citation type="submission" date="2022-11" db="UniProtKB">
        <authorList>
            <consortium name="EnsemblMetazoa"/>
        </authorList>
    </citation>
    <scope>IDENTIFICATION</scope>
</reference>
<dbReference type="Pfam" id="PF12947">
    <property type="entry name" value="EGF_3"/>
    <property type="match status" value="1"/>
</dbReference>
<feature type="domain" description="EGF-like" evidence="8">
    <location>
        <begin position="1373"/>
        <end position="1414"/>
    </location>
</feature>
<dbReference type="OrthoDB" id="10045365at2759"/>